<dbReference type="CDD" id="cd07302">
    <property type="entry name" value="CHD"/>
    <property type="match status" value="1"/>
</dbReference>
<dbReference type="EMBL" id="VNIQ01000001">
    <property type="protein sequence ID" value="TYQ07865.1"/>
    <property type="molecule type" value="Genomic_DNA"/>
</dbReference>
<gene>
    <name evidence="2" type="ORF">FNL38_101231</name>
</gene>
<dbReference type="InterPro" id="IPR029787">
    <property type="entry name" value="Nucleotide_cyclase"/>
</dbReference>
<protein>
    <submittedName>
        <fullName evidence="2">Adenylate cyclase</fullName>
    </submittedName>
</protein>
<comment type="caution">
    <text evidence="2">The sequence shown here is derived from an EMBL/GenBank/DDBJ whole genome shotgun (WGS) entry which is preliminary data.</text>
</comment>
<dbReference type="PANTHER" id="PTHR43081:SF19">
    <property type="entry name" value="PH-SENSITIVE ADENYLATE CYCLASE RV1264"/>
    <property type="match status" value="1"/>
</dbReference>
<dbReference type="PANTHER" id="PTHR43081">
    <property type="entry name" value="ADENYLATE CYCLASE, TERMINAL-DIFFERENTIATION SPECIFIC-RELATED"/>
    <property type="match status" value="1"/>
</dbReference>
<name>A0A652YVY7_NOCGL</name>
<proteinExistence type="inferred from homology"/>
<accession>A0A652YVY7</accession>
<dbReference type="PROSITE" id="PS50125">
    <property type="entry name" value="GUANYLATE_CYCLASE_2"/>
    <property type="match status" value="1"/>
</dbReference>
<dbReference type="InterPro" id="IPR050697">
    <property type="entry name" value="Adenylyl/Guanylyl_Cyclase_3/4"/>
</dbReference>
<dbReference type="AlphaFoldDB" id="A0A652YVY7"/>
<dbReference type="SUPFAM" id="SSF55073">
    <property type="entry name" value="Nucleotide cyclase"/>
    <property type="match status" value="1"/>
</dbReference>
<dbReference type="GO" id="GO:0006171">
    <property type="term" value="P:cAMP biosynthetic process"/>
    <property type="evidence" value="ECO:0007669"/>
    <property type="project" value="TreeGrafter"/>
</dbReference>
<dbReference type="GO" id="GO:0035556">
    <property type="term" value="P:intracellular signal transduction"/>
    <property type="evidence" value="ECO:0007669"/>
    <property type="project" value="InterPro"/>
</dbReference>
<comment type="similarity">
    <text evidence="1">Belongs to the adenylyl cyclase class-3 family.</text>
</comment>
<evidence type="ECO:0000256" key="1">
    <source>
        <dbReference type="ARBA" id="ARBA00005381"/>
    </source>
</evidence>
<dbReference type="Pfam" id="PF00211">
    <property type="entry name" value="Guanylate_cyc"/>
    <property type="match status" value="1"/>
</dbReference>
<evidence type="ECO:0000313" key="2">
    <source>
        <dbReference type="EMBL" id="TYQ07865.1"/>
    </source>
</evidence>
<organism evidence="2">
    <name type="scientific">Nocardia globerula</name>
    <dbReference type="NCBI Taxonomy" id="1818"/>
    <lineage>
        <taxon>Bacteria</taxon>
        <taxon>Bacillati</taxon>
        <taxon>Actinomycetota</taxon>
        <taxon>Actinomycetes</taxon>
        <taxon>Mycobacteriales</taxon>
        <taxon>Nocardiaceae</taxon>
        <taxon>Nocardia</taxon>
    </lineage>
</organism>
<dbReference type="SMART" id="SM00044">
    <property type="entry name" value="CYCc"/>
    <property type="match status" value="1"/>
</dbReference>
<dbReference type="GO" id="GO:0004016">
    <property type="term" value="F:adenylate cyclase activity"/>
    <property type="evidence" value="ECO:0007669"/>
    <property type="project" value="UniProtKB-ARBA"/>
</dbReference>
<reference evidence="2" key="1">
    <citation type="submission" date="2019-07" db="EMBL/GenBank/DDBJ databases">
        <title>Genomic Encyclopedia of Type Strains, Phase IV (KMG-IV): sequencing the most valuable type-strain genomes for metagenomic binning, comparative biology and taxonomic classification.</title>
        <authorList>
            <person name="Goeker M."/>
        </authorList>
    </citation>
    <scope>NUCLEOTIDE SEQUENCE</scope>
    <source>
        <strain evidence="2">DSM 44596</strain>
    </source>
</reference>
<sequence length="285" mass="30336">MSDPIPSEVPGDVRDAAPSGVRSVIGSVLNTASDLNGHQQIVEALRRVRRLLPGDPGFGDPLSLSGPGGARAVARVADRFLDHKPAATREMSLGALQVWQAALEKMGRGRGDQELTIVFTDLVGFSTWSLHAGDGATLALLRAVAQAVETPITDRYGHVVKRMGDGLMAVFTSPDAAVAAVFAAQEALAQVNLDGYRPKMRVGLHTGTPRQLGDDWLGVDVTIAARMMGLGGDGNVMMSAATLEELAPGTLEELNLEIRPWRRGFFATTPNGVPQDLGIWRVWQA</sequence>
<dbReference type="InterPro" id="IPR001054">
    <property type="entry name" value="A/G_cyclase"/>
</dbReference>
<dbReference type="Gene3D" id="3.30.70.1230">
    <property type="entry name" value="Nucleotide cyclase"/>
    <property type="match status" value="1"/>
</dbReference>